<dbReference type="PANTHER" id="PTHR11311:SF15">
    <property type="entry name" value="SPONDIN-2"/>
    <property type="match status" value="1"/>
</dbReference>
<dbReference type="EMBL" id="JTDY01000780">
    <property type="protein sequence ID" value="KOB75908.1"/>
    <property type="molecule type" value="Genomic_DNA"/>
</dbReference>
<protein>
    <submittedName>
        <fullName evidence="7">F-spondin</fullName>
    </submittedName>
</protein>
<dbReference type="PANTHER" id="PTHR11311">
    <property type="entry name" value="SPONDIN"/>
    <property type="match status" value="1"/>
</dbReference>
<sequence length="406" mass="46597">MITAEDPDVDNTANNMLRPKDVGSLKTLDIQQSRHSERCANSVENFDNSDKMRVEIHWVSPHETGRVRIRAMVAENEESWYEGDNLTMTLVIFNGKWSRVAHPRHYPSKPDENGYTHMVGASHDFYYYLWKAGSKASEGLKILLENANTTVLEREIINEMNETSGTRTLIRGKRRHHPYMFEPSHSLFRVDRVHHLFSIVVGMRPSPDWFLGMTQFELCVNDQWVESAEVPLYPWDAGTRSGVSYEMNLNDLKEFAKLQVRRLDVYPWDESQCAVGSFNEKSPFYQMNLNNLKEFAKLQASEETGRVSLGRVSMRSEPQPYPILSESRQKLDSRCYLGEWGEWTAWSPCAPDVGGCGIGAQTRTRRRSRFHYADEDNSAGSPFVDGSCQEDQDSDSAEIQHCFVKC</sequence>
<dbReference type="InterPro" id="IPR036383">
    <property type="entry name" value="TSP1_rpt_sf"/>
</dbReference>
<name>A0A0L7LK16_OPEBR</name>
<evidence type="ECO:0000256" key="1">
    <source>
        <dbReference type="ARBA" id="ARBA00004498"/>
    </source>
</evidence>
<dbReference type="NCBIfam" id="NF038123">
    <property type="entry name" value="NF038123_dom"/>
    <property type="match status" value="1"/>
</dbReference>
<evidence type="ECO:0000256" key="4">
    <source>
        <dbReference type="ARBA" id="ARBA00023157"/>
    </source>
</evidence>
<dbReference type="SUPFAM" id="SSF82895">
    <property type="entry name" value="TSP-1 type 1 repeat"/>
    <property type="match status" value="1"/>
</dbReference>
<dbReference type="GO" id="GO:0031012">
    <property type="term" value="C:extracellular matrix"/>
    <property type="evidence" value="ECO:0007669"/>
    <property type="project" value="TreeGrafter"/>
</dbReference>
<comment type="caution">
    <text evidence="7">The sequence shown here is derived from an EMBL/GenBank/DDBJ whole genome shotgun (WGS) entry which is preliminary data.</text>
</comment>
<evidence type="ECO:0000256" key="3">
    <source>
        <dbReference type="ARBA" id="ARBA00022737"/>
    </source>
</evidence>
<keyword evidence="2" id="KW-0272">Extracellular matrix</keyword>
<dbReference type="GO" id="GO:0007155">
    <property type="term" value="P:cell adhesion"/>
    <property type="evidence" value="ECO:0007669"/>
    <property type="project" value="TreeGrafter"/>
</dbReference>
<evidence type="ECO:0000256" key="2">
    <source>
        <dbReference type="ARBA" id="ARBA00022530"/>
    </source>
</evidence>
<dbReference type="InterPro" id="IPR009465">
    <property type="entry name" value="Spondin_N"/>
</dbReference>
<feature type="domain" description="Reelin" evidence="5">
    <location>
        <begin position="1"/>
        <end position="103"/>
    </location>
</feature>
<dbReference type="PROSITE" id="PS51019">
    <property type="entry name" value="REELIN"/>
    <property type="match status" value="1"/>
</dbReference>
<dbReference type="InterPro" id="IPR042307">
    <property type="entry name" value="Reeler_sf"/>
</dbReference>
<evidence type="ECO:0000259" key="5">
    <source>
        <dbReference type="PROSITE" id="PS51019"/>
    </source>
</evidence>
<dbReference type="Pfam" id="PF02014">
    <property type="entry name" value="Reeler"/>
    <property type="match status" value="1"/>
</dbReference>
<keyword evidence="8" id="KW-1185">Reference proteome</keyword>
<accession>A0A0L7LK16</accession>
<dbReference type="Gene3D" id="2.60.40.2130">
    <property type="entry name" value="F-spondin domain"/>
    <property type="match status" value="1"/>
</dbReference>
<evidence type="ECO:0000259" key="6">
    <source>
        <dbReference type="PROSITE" id="PS51020"/>
    </source>
</evidence>
<feature type="domain" description="Spondin" evidence="6">
    <location>
        <begin position="77"/>
        <end position="270"/>
    </location>
</feature>
<evidence type="ECO:0000313" key="7">
    <source>
        <dbReference type="EMBL" id="KOB75908.1"/>
    </source>
</evidence>
<dbReference type="Gene3D" id="2.20.100.10">
    <property type="entry name" value="Thrombospondin type-1 (TSP1) repeat"/>
    <property type="match status" value="1"/>
</dbReference>
<reference evidence="7 8" key="1">
    <citation type="journal article" date="2015" name="Genome Biol. Evol.">
        <title>The genome of winter moth (Operophtera brumata) provides a genomic perspective on sexual dimorphism and phenology.</title>
        <authorList>
            <person name="Derks M.F."/>
            <person name="Smit S."/>
            <person name="Salis L."/>
            <person name="Schijlen E."/>
            <person name="Bossers A."/>
            <person name="Mateman C."/>
            <person name="Pijl A.S."/>
            <person name="de Ridder D."/>
            <person name="Groenen M.A."/>
            <person name="Visser M.E."/>
            <person name="Megens H.J."/>
        </authorList>
    </citation>
    <scope>NUCLEOTIDE SEQUENCE [LARGE SCALE GENOMIC DNA]</scope>
    <source>
        <strain evidence="7">WM2013NL</strain>
        <tissue evidence="7">Head and thorax</tissue>
    </source>
</reference>
<evidence type="ECO:0000313" key="8">
    <source>
        <dbReference type="Proteomes" id="UP000037510"/>
    </source>
</evidence>
<organism evidence="7 8">
    <name type="scientific">Operophtera brumata</name>
    <name type="common">Winter moth</name>
    <name type="synonym">Phalaena brumata</name>
    <dbReference type="NCBI Taxonomy" id="104452"/>
    <lineage>
        <taxon>Eukaryota</taxon>
        <taxon>Metazoa</taxon>
        <taxon>Ecdysozoa</taxon>
        <taxon>Arthropoda</taxon>
        <taxon>Hexapoda</taxon>
        <taxon>Insecta</taxon>
        <taxon>Pterygota</taxon>
        <taxon>Neoptera</taxon>
        <taxon>Endopterygota</taxon>
        <taxon>Lepidoptera</taxon>
        <taxon>Glossata</taxon>
        <taxon>Ditrysia</taxon>
        <taxon>Geometroidea</taxon>
        <taxon>Geometridae</taxon>
        <taxon>Larentiinae</taxon>
        <taxon>Operophtera</taxon>
    </lineage>
</organism>
<proteinExistence type="predicted"/>
<keyword evidence="2" id="KW-0964">Secreted</keyword>
<comment type="subcellular location">
    <subcellularLocation>
        <location evidence="1">Secreted</location>
        <location evidence="1">Extracellular space</location>
        <location evidence="1">Extracellular matrix</location>
    </subcellularLocation>
</comment>
<dbReference type="InterPro" id="IPR038678">
    <property type="entry name" value="Spondin_N_sf"/>
</dbReference>
<gene>
    <name evidence="7" type="ORF">OBRU01_06682</name>
</gene>
<dbReference type="STRING" id="104452.A0A0L7LK16"/>
<dbReference type="Proteomes" id="UP000037510">
    <property type="component" value="Unassembled WGS sequence"/>
</dbReference>
<keyword evidence="3" id="KW-0677">Repeat</keyword>
<dbReference type="InterPro" id="IPR002861">
    <property type="entry name" value="Reeler_dom"/>
</dbReference>
<dbReference type="Pfam" id="PF06468">
    <property type="entry name" value="Spond_N"/>
    <property type="match status" value="1"/>
</dbReference>
<dbReference type="Gene3D" id="2.60.40.4060">
    <property type="entry name" value="Reeler domain"/>
    <property type="match status" value="1"/>
</dbReference>
<dbReference type="AlphaFoldDB" id="A0A0L7LK16"/>
<dbReference type="PROSITE" id="PS51020">
    <property type="entry name" value="SPONDIN"/>
    <property type="match status" value="1"/>
</dbReference>
<dbReference type="InterPro" id="IPR051418">
    <property type="entry name" value="Spondin/Thrombospondin_T1"/>
</dbReference>
<keyword evidence="4" id="KW-1015">Disulfide bond</keyword>